<gene>
    <name evidence="1" type="ORF">ABVT43_12605</name>
</gene>
<reference evidence="1 2" key="1">
    <citation type="submission" date="2024-06" db="EMBL/GenBank/DDBJ databases">
        <authorList>
            <person name="Li F."/>
        </authorList>
    </citation>
    <scope>NUCLEOTIDE SEQUENCE [LARGE SCALE GENOMIC DNA]</scope>
    <source>
        <strain evidence="1 2">GXAS 311</strain>
    </source>
</reference>
<dbReference type="EMBL" id="JBEVCJ010000015">
    <property type="protein sequence ID" value="MET1255973.1"/>
    <property type="molecule type" value="Genomic_DNA"/>
</dbReference>
<protein>
    <submittedName>
        <fullName evidence="1">Uncharacterized protein</fullName>
    </submittedName>
</protein>
<proteinExistence type="predicted"/>
<name>A0ABV2BVK6_9GAMM</name>
<comment type="caution">
    <text evidence="1">The sequence shown here is derived from an EMBL/GenBank/DDBJ whole genome shotgun (WGS) entry which is preliminary data.</text>
</comment>
<accession>A0ABV2BVK6</accession>
<dbReference type="Proteomes" id="UP001548189">
    <property type="component" value="Unassembled WGS sequence"/>
</dbReference>
<evidence type="ECO:0000313" key="2">
    <source>
        <dbReference type="Proteomes" id="UP001548189"/>
    </source>
</evidence>
<keyword evidence="2" id="KW-1185">Reference proteome</keyword>
<organism evidence="1 2">
    <name type="scientific">Aliikangiella maris</name>
    <dbReference type="NCBI Taxonomy" id="3162458"/>
    <lineage>
        <taxon>Bacteria</taxon>
        <taxon>Pseudomonadati</taxon>
        <taxon>Pseudomonadota</taxon>
        <taxon>Gammaproteobacteria</taxon>
        <taxon>Oceanospirillales</taxon>
        <taxon>Pleioneaceae</taxon>
        <taxon>Aliikangiella</taxon>
    </lineage>
</organism>
<evidence type="ECO:0000313" key="1">
    <source>
        <dbReference type="EMBL" id="MET1255973.1"/>
    </source>
</evidence>
<sequence>MINRLFVLWIISIVFPLTGWTYESSVQTDFINSGNGFEDRKLAEQKQIKRAENHAETVLINNQATVVKPQSKQQDEQQQKQREEQDSREVIYQSAVEFANFIDQFFGQSEALDRASYDYLRLVSQSHWQKTNTMDFSAKLKAKVHLPKINKRLSLIFSEQDESIVDGSQDSLDSWLNTQGKEEKSSAALNYEAVANKRSSYDMRIGITSGVEPFVRARHVYRLLQTPSLLLKNETSVFWQDSLGYGSRFKLEMDKIMDTNNLMRWKYSILRAEKSEGNEWRSQFSIINHAAAESWTSYDFSVKGKTQAEYEIDEYRVAIRYRRQLPVKWLYLEIEPEVRWKPLPGEIRKQMTPGVIFRFEIRFED</sequence>